<evidence type="ECO:0000313" key="3">
    <source>
        <dbReference type="Proteomes" id="UP000245086"/>
    </source>
</evidence>
<evidence type="ECO:0000256" key="1">
    <source>
        <dbReference type="SAM" id="MobiDB-lite"/>
    </source>
</evidence>
<evidence type="ECO:0000313" key="2">
    <source>
        <dbReference type="EMBL" id="GBF56918.1"/>
    </source>
</evidence>
<sequence length="80" mass="8488">MLMQPSNSHEWRVSDPSVGKASERKKTHGSILSRWIDGLLQFAIPWPAHAGSSSVTHIKHLSAEGHNHAGKASGPGQGAA</sequence>
<proteinExistence type="predicted"/>
<feature type="region of interest" description="Disordered" evidence="1">
    <location>
        <begin position="53"/>
        <end position="80"/>
    </location>
</feature>
<accession>A0A2P2E786</accession>
<dbReference type="AlphaFoldDB" id="A0A2P2E786"/>
<organism evidence="2 3">
    <name type="scientific">Candidatus Phycosocius bacilliformis</name>
    <dbReference type="NCBI Taxonomy" id="1445552"/>
    <lineage>
        <taxon>Bacteria</taxon>
        <taxon>Pseudomonadati</taxon>
        <taxon>Pseudomonadota</taxon>
        <taxon>Alphaproteobacteria</taxon>
        <taxon>Caulobacterales</taxon>
        <taxon>Caulobacterales incertae sedis</taxon>
        <taxon>Candidatus Phycosocius</taxon>
    </lineage>
</organism>
<comment type="caution">
    <text evidence="2">The sequence shown here is derived from an EMBL/GenBank/DDBJ whole genome shotgun (WGS) entry which is preliminary data.</text>
</comment>
<name>A0A2P2E786_9PROT</name>
<keyword evidence="3" id="KW-1185">Reference proteome</keyword>
<dbReference type="EMBL" id="BFBR01000001">
    <property type="protein sequence ID" value="GBF56918.1"/>
    <property type="molecule type" value="Genomic_DNA"/>
</dbReference>
<dbReference type="Proteomes" id="UP000245086">
    <property type="component" value="Unassembled WGS sequence"/>
</dbReference>
<gene>
    <name evidence="2" type="ORF">PbB2_00575</name>
</gene>
<protein>
    <submittedName>
        <fullName evidence="2">Uncharacterized protein</fullName>
    </submittedName>
</protein>
<reference evidence="2 3" key="1">
    <citation type="journal article" date="2018" name="Genome Announc.">
        <title>Draft Genome Sequence of "Candidatus Phycosocius bacilliformis," an Alphaproteobacterial Ectosymbiont of the Hydrocarbon-Producing Green Alga Botryococcus braunii.</title>
        <authorList>
            <person name="Tanabe Y."/>
            <person name="Yamaguchi H."/>
            <person name="Watanabe M.M."/>
        </authorList>
    </citation>
    <scope>NUCLEOTIDE SEQUENCE [LARGE SCALE GENOMIC DNA]</scope>
    <source>
        <strain evidence="2 3">BOTRYCO-2</strain>
    </source>
</reference>
<feature type="region of interest" description="Disordered" evidence="1">
    <location>
        <begin position="1"/>
        <end position="27"/>
    </location>
</feature>